<dbReference type="RefSeq" id="WP_166131306.1">
    <property type="nucleotide sequence ID" value="NZ_JAANOQ010000010.1"/>
</dbReference>
<keyword evidence="1" id="KW-0472">Membrane</keyword>
<name>A0ABR7J319_9FLAO</name>
<gene>
    <name evidence="2" type="ORF">H8R27_14670</name>
</gene>
<evidence type="ECO:0000256" key="1">
    <source>
        <dbReference type="SAM" id="Phobius"/>
    </source>
</evidence>
<evidence type="ECO:0000313" key="2">
    <source>
        <dbReference type="EMBL" id="MBC5836132.1"/>
    </source>
</evidence>
<feature type="transmembrane region" description="Helical" evidence="1">
    <location>
        <begin position="76"/>
        <end position="100"/>
    </location>
</feature>
<accession>A0ABR7J319</accession>
<protein>
    <submittedName>
        <fullName evidence="2">Uncharacterized protein</fullName>
    </submittedName>
</protein>
<organism evidence="2 3">
    <name type="scientific">Flavobacterium bernardetii</name>
    <dbReference type="NCBI Taxonomy" id="2813823"/>
    <lineage>
        <taxon>Bacteria</taxon>
        <taxon>Pseudomonadati</taxon>
        <taxon>Bacteroidota</taxon>
        <taxon>Flavobacteriia</taxon>
        <taxon>Flavobacteriales</taxon>
        <taxon>Flavobacteriaceae</taxon>
        <taxon>Flavobacterium</taxon>
    </lineage>
</organism>
<feature type="transmembrane region" description="Helical" evidence="1">
    <location>
        <begin position="6"/>
        <end position="25"/>
    </location>
</feature>
<proteinExistence type="predicted"/>
<reference evidence="2 3" key="1">
    <citation type="submission" date="2020-08" db="EMBL/GenBank/DDBJ databases">
        <title>Description of novel Flavobacterium F-408 isolate.</title>
        <authorList>
            <person name="Saticioglu I.B."/>
            <person name="Duman M."/>
            <person name="Altun S."/>
        </authorList>
    </citation>
    <scope>NUCLEOTIDE SEQUENCE [LARGE SCALE GENOMIC DNA]</scope>
    <source>
        <strain evidence="2 3">F-408</strain>
    </source>
</reference>
<sequence length="105" mass="12686">MDQVRIISSMSYTVGVFLLAIMVYLEFIKQIKSDEIIHFQTNKMFYINMGVMLFYVGTLPFFAFDKFIYEHLFEVWNYYFTFFLISVNLMYILFTLSFIWGKSKP</sequence>
<comment type="caution">
    <text evidence="2">The sequence shown here is derived from an EMBL/GenBank/DDBJ whole genome shotgun (WGS) entry which is preliminary data.</text>
</comment>
<keyword evidence="1" id="KW-0812">Transmembrane</keyword>
<evidence type="ECO:0000313" key="3">
    <source>
        <dbReference type="Proteomes" id="UP000605990"/>
    </source>
</evidence>
<keyword evidence="3" id="KW-1185">Reference proteome</keyword>
<dbReference type="EMBL" id="JACRUN010000011">
    <property type="protein sequence ID" value="MBC5836132.1"/>
    <property type="molecule type" value="Genomic_DNA"/>
</dbReference>
<dbReference type="Proteomes" id="UP000605990">
    <property type="component" value="Unassembled WGS sequence"/>
</dbReference>
<keyword evidence="1" id="KW-1133">Transmembrane helix</keyword>
<feature type="transmembrane region" description="Helical" evidence="1">
    <location>
        <begin position="45"/>
        <end position="64"/>
    </location>
</feature>